<organism evidence="1 2">
    <name type="scientific">Stakelama flava</name>
    <dbReference type="NCBI Taxonomy" id="2860338"/>
    <lineage>
        <taxon>Bacteria</taxon>
        <taxon>Pseudomonadati</taxon>
        <taxon>Pseudomonadota</taxon>
        <taxon>Alphaproteobacteria</taxon>
        <taxon>Sphingomonadales</taxon>
        <taxon>Sphingomonadaceae</taxon>
        <taxon>Stakelama</taxon>
    </lineage>
</organism>
<dbReference type="RefSeq" id="WP_219237272.1">
    <property type="nucleotide sequence ID" value="NZ_JAHWZX010000003.1"/>
</dbReference>
<reference evidence="1 2" key="1">
    <citation type="submission" date="2021-07" db="EMBL/GenBank/DDBJ databases">
        <title>Stakelama flava sp. nov., a novel endophytic bacterium isolated from branch of Kandelia candel.</title>
        <authorList>
            <person name="Tuo L."/>
        </authorList>
    </citation>
    <scope>NUCLEOTIDE SEQUENCE [LARGE SCALE GENOMIC DNA]</scope>
    <source>
        <strain evidence="1 2">CBK3Z-3</strain>
    </source>
</reference>
<comment type="caution">
    <text evidence="1">The sequence shown here is derived from an EMBL/GenBank/DDBJ whole genome shotgun (WGS) entry which is preliminary data.</text>
</comment>
<name>A0ABS6XL72_9SPHN</name>
<evidence type="ECO:0000313" key="1">
    <source>
        <dbReference type="EMBL" id="MBW4330165.1"/>
    </source>
</evidence>
<sequence>MPRKLARSALLDQPGLCFDAQAARRELGCDARNRPVAICEENLSGYIHNAGLHGLMGPEVARRLHAVFPDARIVVFIRNQVDLLRATYAQYVAGGGTHGPRRYLFPTEHRRGALRYRYKAPGFCFSHFEFDRLIAYYDSLFGRENVHVYLYEELRSDRAGLLARMERELGVEFDLQAAPAGRRNASMGRTSLWLLRGVNLFTRQSVVDKTVAIDIPGWTAMRHAVKAVLPSGRPGQCPGAILGHDTVAYARARYAASNARLARLRDLPLARHGYCLVPPGKEGS</sequence>
<dbReference type="EMBL" id="JAHWZX010000003">
    <property type="protein sequence ID" value="MBW4330165.1"/>
    <property type="molecule type" value="Genomic_DNA"/>
</dbReference>
<accession>A0ABS6XL72</accession>
<keyword evidence="2" id="KW-1185">Reference proteome</keyword>
<protein>
    <submittedName>
        <fullName evidence="1">Sulfotransferase</fullName>
    </submittedName>
</protein>
<dbReference type="Proteomes" id="UP001197214">
    <property type="component" value="Unassembled WGS sequence"/>
</dbReference>
<proteinExistence type="predicted"/>
<gene>
    <name evidence="1" type="ORF">KY084_04655</name>
</gene>
<evidence type="ECO:0000313" key="2">
    <source>
        <dbReference type="Proteomes" id="UP001197214"/>
    </source>
</evidence>